<gene>
    <name evidence="1" type="ORF">CDAR_242781</name>
</gene>
<dbReference type="AlphaFoldDB" id="A0AAV4W0W4"/>
<organism evidence="1 2">
    <name type="scientific">Caerostris darwini</name>
    <dbReference type="NCBI Taxonomy" id="1538125"/>
    <lineage>
        <taxon>Eukaryota</taxon>
        <taxon>Metazoa</taxon>
        <taxon>Ecdysozoa</taxon>
        <taxon>Arthropoda</taxon>
        <taxon>Chelicerata</taxon>
        <taxon>Arachnida</taxon>
        <taxon>Araneae</taxon>
        <taxon>Araneomorphae</taxon>
        <taxon>Entelegynae</taxon>
        <taxon>Araneoidea</taxon>
        <taxon>Araneidae</taxon>
        <taxon>Caerostris</taxon>
    </lineage>
</organism>
<reference evidence="1 2" key="1">
    <citation type="submission" date="2021-06" db="EMBL/GenBank/DDBJ databases">
        <title>Caerostris darwini draft genome.</title>
        <authorList>
            <person name="Kono N."/>
            <person name="Arakawa K."/>
        </authorList>
    </citation>
    <scope>NUCLEOTIDE SEQUENCE [LARGE SCALE GENOMIC DNA]</scope>
</reference>
<comment type="caution">
    <text evidence="1">The sequence shown here is derived from an EMBL/GenBank/DDBJ whole genome shotgun (WGS) entry which is preliminary data.</text>
</comment>
<name>A0AAV4W0W4_9ARAC</name>
<accession>A0AAV4W0W4</accession>
<dbReference type="Proteomes" id="UP001054837">
    <property type="component" value="Unassembled WGS sequence"/>
</dbReference>
<evidence type="ECO:0000313" key="1">
    <source>
        <dbReference type="EMBL" id="GIY76342.1"/>
    </source>
</evidence>
<protein>
    <recommendedName>
        <fullName evidence="3">Ycf15</fullName>
    </recommendedName>
</protein>
<evidence type="ECO:0008006" key="3">
    <source>
        <dbReference type="Google" id="ProtNLM"/>
    </source>
</evidence>
<proteinExistence type="predicted"/>
<evidence type="ECO:0000313" key="2">
    <source>
        <dbReference type="Proteomes" id="UP001054837"/>
    </source>
</evidence>
<sequence>MFQRPLVTVEIFSGLEPRQWKSGTSAAFLLIYERVPQDHGRDIYLYLTCKRKTFLRHAKRKWTSFFLFFPPPLSVVSSAERISISKERKENHSFLYEPWGEWKKI</sequence>
<keyword evidence="2" id="KW-1185">Reference proteome</keyword>
<dbReference type="EMBL" id="BPLQ01013999">
    <property type="protein sequence ID" value="GIY76342.1"/>
    <property type="molecule type" value="Genomic_DNA"/>
</dbReference>